<organism evidence="1 2">
    <name type="scientific">Alishewanella maricola</name>
    <dbReference type="NCBI Taxonomy" id="2795740"/>
    <lineage>
        <taxon>Bacteria</taxon>
        <taxon>Pseudomonadati</taxon>
        <taxon>Pseudomonadota</taxon>
        <taxon>Gammaproteobacteria</taxon>
        <taxon>Alteromonadales</taxon>
        <taxon>Alteromonadaceae</taxon>
        <taxon>Alishewanella</taxon>
    </lineage>
</organism>
<dbReference type="RefSeq" id="WP_226750755.1">
    <property type="nucleotide sequence ID" value="NZ_JAEINI020000004.1"/>
</dbReference>
<comment type="caution">
    <text evidence="1">The sequence shown here is derived from an EMBL/GenBank/DDBJ whole genome shotgun (WGS) entry which is preliminary data.</text>
</comment>
<name>A0ABS8C2V0_9ALTE</name>
<evidence type="ECO:0000313" key="2">
    <source>
        <dbReference type="Proteomes" id="UP000633814"/>
    </source>
</evidence>
<dbReference type="EMBL" id="JAEINI020000004">
    <property type="protein sequence ID" value="MCB5226658.1"/>
    <property type="molecule type" value="Genomic_DNA"/>
</dbReference>
<accession>A0ABS8C2V0</accession>
<protein>
    <submittedName>
        <fullName evidence="1">Uncharacterized protein</fullName>
    </submittedName>
</protein>
<dbReference type="Proteomes" id="UP000633814">
    <property type="component" value="Unassembled WGS sequence"/>
</dbReference>
<keyword evidence="2" id="KW-1185">Reference proteome</keyword>
<sequence>MKKLLQSTTAKNGTVYLPAASASGRHVSTCVRANDELAQNHMNEENHAWLRGFHLTNGNGDYVELPSAIRAEILKKRFRRQTSNLATSLMTALKIDPYGTLLVPICGSGREADNTEAVLYWVRNCACCPSCILTLSFSQMQLKFVRFLLDQTGQEYYE</sequence>
<proteinExistence type="predicted"/>
<reference evidence="1 2" key="1">
    <citation type="submission" date="2021-10" db="EMBL/GenBank/DDBJ databases">
        <title>Alishewanella koreense sp. nov. isolated from seawater of southwestern coast in South Korea and the proposal for the reclassification of Rheinheimera perlucida and Rheinheimera tuosuensis as Arsukibacterium perlucida and Arsukibacterium tuosuensis.</title>
        <authorList>
            <person name="Kim K.H."/>
            <person name="Ruan W."/>
            <person name="Kim K.R."/>
            <person name="Baek J.H."/>
            <person name="Jeon C.O."/>
        </authorList>
    </citation>
    <scope>NUCLEOTIDE SEQUENCE [LARGE SCALE GENOMIC DNA]</scope>
    <source>
        <strain evidence="1 2">16-MA</strain>
    </source>
</reference>
<gene>
    <name evidence="1" type="ORF">JAO78_007485</name>
</gene>
<evidence type="ECO:0000313" key="1">
    <source>
        <dbReference type="EMBL" id="MCB5226658.1"/>
    </source>
</evidence>